<protein>
    <submittedName>
        <fullName evidence="1">Uncharacterized protein</fullName>
    </submittedName>
</protein>
<reference evidence="2" key="1">
    <citation type="submission" date="2016-12" db="EMBL/GenBank/DDBJ databases">
        <authorList>
            <person name="Varghese N."/>
            <person name="Submissions S."/>
        </authorList>
    </citation>
    <scope>NUCLEOTIDE SEQUENCE [LARGE SCALE GENOMIC DNA]</scope>
    <source>
        <strain evidence="2">DSM 11032</strain>
    </source>
</reference>
<organism evidence="1 2">
    <name type="scientific">Erythrobacter sanguineus</name>
    <dbReference type="NCBI Taxonomy" id="198312"/>
    <lineage>
        <taxon>Bacteria</taxon>
        <taxon>Pseudomonadati</taxon>
        <taxon>Pseudomonadota</taxon>
        <taxon>Alphaproteobacteria</taxon>
        <taxon>Sphingomonadales</taxon>
        <taxon>Erythrobacteraceae</taxon>
        <taxon>Erythrobacter/Porphyrobacter group</taxon>
        <taxon>Erythrobacter</taxon>
    </lineage>
</organism>
<dbReference type="Proteomes" id="UP000184391">
    <property type="component" value="Unassembled WGS sequence"/>
</dbReference>
<dbReference type="AlphaFoldDB" id="A0A1M7RY03"/>
<gene>
    <name evidence="1" type="ORF">SAMN02745193_00588</name>
</gene>
<sequence length="58" mass="6296">MLELAFPLYLLFNHALLLIGRKAAVCKAPPRVRVIDCQIAKITENGGFRAGSGKKIDG</sequence>
<name>A0A1M7RY03_9SPHN</name>
<evidence type="ECO:0000313" key="1">
    <source>
        <dbReference type="EMBL" id="SHN51038.1"/>
    </source>
</evidence>
<dbReference type="RefSeq" id="WP_158093684.1">
    <property type="nucleotide sequence ID" value="NZ_MUYH01000003.1"/>
</dbReference>
<dbReference type="EMBL" id="FRDF01000003">
    <property type="protein sequence ID" value="SHN51038.1"/>
    <property type="molecule type" value="Genomic_DNA"/>
</dbReference>
<accession>A0A1M7RY03</accession>
<keyword evidence="2" id="KW-1185">Reference proteome</keyword>
<evidence type="ECO:0000313" key="2">
    <source>
        <dbReference type="Proteomes" id="UP000184391"/>
    </source>
</evidence>
<proteinExistence type="predicted"/>